<name>A0A067SMJ4_GALM3</name>
<gene>
    <name evidence="1" type="ORF">GALMADRAFT_797296</name>
</gene>
<accession>A0A067SMJ4</accession>
<dbReference type="AlphaFoldDB" id="A0A067SMJ4"/>
<organism evidence="1 2">
    <name type="scientific">Galerina marginata (strain CBS 339.88)</name>
    <dbReference type="NCBI Taxonomy" id="685588"/>
    <lineage>
        <taxon>Eukaryota</taxon>
        <taxon>Fungi</taxon>
        <taxon>Dikarya</taxon>
        <taxon>Basidiomycota</taxon>
        <taxon>Agaricomycotina</taxon>
        <taxon>Agaricomycetes</taxon>
        <taxon>Agaricomycetidae</taxon>
        <taxon>Agaricales</taxon>
        <taxon>Agaricineae</taxon>
        <taxon>Strophariaceae</taxon>
        <taxon>Galerina</taxon>
    </lineage>
</organism>
<evidence type="ECO:0000313" key="1">
    <source>
        <dbReference type="EMBL" id="KDR71262.1"/>
    </source>
</evidence>
<reference evidence="2" key="1">
    <citation type="journal article" date="2014" name="Proc. Natl. Acad. Sci. U.S.A.">
        <title>Extensive sampling of basidiomycete genomes demonstrates inadequacy of the white-rot/brown-rot paradigm for wood decay fungi.</title>
        <authorList>
            <person name="Riley R."/>
            <person name="Salamov A.A."/>
            <person name="Brown D.W."/>
            <person name="Nagy L.G."/>
            <person name="Floudas D."/>
            <person name="Held B.W."/>
            <person name="Levasseur A."/>
            <person name="Lombard V."/>
            <person name="Morin E."/>
            <person name="Otillar R."/>
            <person name="Lindquist E.A."/>
            <person name="Sun H."/>
            <person name="LaButti K.M."/>
            <person name="Schmutz J."/>
            <person name="Jabbour D."/>
            <person name="Luo H."/>
            <person name="Baker S.E."/>
            <person name="Pisabarro A.G."/>
            <person name="Walton J.D."/>
            <person name="Blanchette R.A."/>
            <person name="Henrissat B."/>
            <person name="Martin F."/>
            <person name="Cullen D."/>
            <person name="Hibbett D.S."/>
            <person name="Grigoriev I.V."/>
        </authorList>
    </citation>
    <scope>NUCLEOTIDE SEQUENCE [LARGE SCALE GENOMIC DNA]</scope>
    <source>
        <strain evidence="2">CBS 339.88</strain>
    </source>
</reference>
<sequence>MMVAFNSRMRINKAPTSAFTFPFTSQGPPTHLDVDLNLGGLAPARGALITREEISFAPSSEILPDKKNFEDVRWADTSDQLSAR</sequence>
<dbReference type="Proteomes" id="UP000027222">
    <property type="component" value="Unassembled WGS sequence"/>
</dbReference>
<evidence type="ECO:0000313" key="2">
    <source>
        <dbReference type="Proteomes" id="UP000027222"/>
    </source>
</evidence>
<proteinExistence type="predicted"/>
<dbReference type="HOGENOM" id="CLU_2527615_0_0_1"/>
<protein>
    <submittedName>
        <fullName evidence="1">Uncharacterized protein</fullName>
    </submittedName>
</protein>
<keyword evidence="2" id="KW-1185">Reference proteome</keyword>
<dbReference type="EMBL" id="KL142393">
    <property type="protein sequence ID" value="KDR71262.1"/>
    <property type="molecule type" value="Genomic_DNA"/>
</dbReference>